<dbReference type="Proteomes" id="UP000192582">
    <property type="component" value="Unassembled WGS sequence"/>
</dbReference>
<keyword evidence="2" id="KW-0560">Oxidoreductase</keyword>
<dbReference type="Gene3D" id="3.40.50.720">
    <property type="entry name" value="NAD(P)-binding Rossmann-like Domain"/>
    <property type="match status" value="1"/>
</dbReference>
<keyword evidence="2" id="KW-0521">NADP</keyword>
<dbReference type="GO" id="GO:0048269">
    <property type="term" value="C:methionine adenosyltransferase complex"/>
    <property type="evidence" value="ECO:0007669"/>
    <property type="project" value="TreeGrafter"/>
</dbReference>
<dbReference type="GO" id="GO:0006556">
    <property type="term" value="P:S-adenosylmethionine biosynthetic process"/>
    <property type="evidence" value="ECO:0007669"/>
    <property type="project" value="TreeGrafter"/>
</dbReference>
<dbReference type="Pfam" id="PF04321">
    <property type="entry name" value="RmlD_sub_bind"/>
    <property type="match status" value="1"/>
</dbReference>
<comment type="function">
    <text evidence="2">Catalyzes the reduction of dTDP-6-deoxy-L-lyxo-4-hexulose to yield dTDP-L-rhamnose.</text>
</comment>
<dbReference type="InterPro" id="IPR017853">
    <property type="entry name" value="GH"/>
</dbReference>
<dbReference type="EC" id="1.1.1.133" evidence="2"/>
<dbReference type="EMBL" id="FWWU01000008">
    <property type="protein sequence ID" value="SMB85970.1"/>
    <property type="molecule type" value="Genomic_DNA"/>
</dbReference>
<comment type="similarity">
    <text evidence="1 2">Belongs to the dTDP-4-dehydrorhamnose reductase family.</text>
</comment>
<reference evidence="4 5" key="1">
    <citation type="submission" date="2017-04" db="EMBL/GenBank/DDBJ databases">
        <authorList>
            <person name="Afonso C.L."/>
            <person name="Miller P.J."/>
            <person name="Scott M.A."/>
            <person name="Spackman E."/>
            <person name="Goraichik I."/>
            <person name="Dimitrov K.M."/>
            <person name="Suarez D.L."/>
            <person name="Swayne D.E."/>
        </authorList>
    </citation>
    <scope>NUCLEOTIDE SEQUENCE [LARGE SCALE GENOMIC DNA]</scope>
    <source>
        <strain evidence="4 5">KR-140</strain>
    </source>
</reference>
<dbReference type="AlphaFoldDB" id="A0A1W1UYB9"/>
<dbReference type="CDD" id="cd05254">
    <property type="entry name" value="dTDP_HR_like_SDR_e"/>
    <property type="match status" value="1"/>
</dbReference>
<organism evidence="4 5">
    <name type="scientific">Deinococcus hopiensis KR-140</name>
    <dbReference type="NCBI Taxonomy" id="695939"/>
    <lineage>
        <taxon>Bacteria</taxon>
        <taxon>Thermotogati</taxon>
        <taxon>Deinococcota</taxon>
        <taxon>Deinococci</taxon>
        <taxon>Deinococcales</taxon>
        <taxon>Deinococcaceae</taxon>
        <taxon>Deinococcus</taxon>
    </lineage>
</organism>
<dbReference type="Pfam" id="PF00232">
    <property type="entry name" value="Glyco_hydro_1"/>
    <property type="match status" value="1"/>
</dbReference>
<evidence type="ECO:0000313" key="4">
    <source>
        <dbReference type="EMBL" id="SMB85970.1"/>
    </source>
</evidence>
<proteinExistence type="inferred from homology"/>
<gene>
    <name evidence="4" type="ORF">SAMN00790413_03624</name>
</gene>
<dbReference type="PANTHER" id="PTHR10491">
    <property type="entry name" value="DTDP-4-DEHYDRORHAMNOSE REDUCTASE"/>
    <property type="match status" value="1"/>
</dbReference>
<name>A0A1W1UYB9_9DEIO</name>
<dbReference type="GO" id="GO:0004553">
    <property type="term" value="F:hydrolase activity, hydrolyzing O-glycosyl compounds"/>
    <property type="evidence" value="ECO:0007669"/>
    <property type="project" value="InterPro"/>
</dbReference>
<sequence length="725" mass="81953">MSDPARQGGSKASRPLELWIGVECTFNRVRENYLNQLEVCGHDRRLEDLDQLAQLGARRIRYPVLWEQVAPEHPEFLNWQWTDERLLRLQQLELQPIATLLHHGSGPQYTSLLDPQFPEKLADYARRVAQRYPWLRAYTPVNEPLTTARFSGLYGVWYPHHTSDEGFVRMLLNECRGTVLAMRAIREVQPDAELIQTDDLGKAHATPAMQHEADFQNERRWLAYDLLCGRVDEAHPLWTYLRSSGATSEELLWFRVNPCPPDVIGVDYYVTSERFLDERRERYQEHHRNATHADIEAVRVYHNTAGIEALLHETWERYGLPVAVTEVHLGSTREEQLRWFESFWQAAERVREEGVDLRALTSWAILGSFDWNTLHTEFKGHYEPGAFDVRTSTPRPTALARVLQARARGELPDHPTLASPGFWERPDRFFYPPVGTPQQATTRTQVARPLVIVGQGRLGEATARLCRERGLEHRCVSSSVLLAENSLRDVLTAHRPWAVVNTTGYGQVDEAERASGQFWQTHSAGAALLAQLCTEQGLQLLTFSSDQVFSGEGDTPYQEHDPAAPINAYGRTKLEMERQIRTIFPGALIVRSSGVFGSGTGQGLLGKALSKLRTGEPILVDGHHRFSPTYLPDLIHTSLDLLIDGENGIWHLVNRGESTWAEMVHALGAALRLPQSAVHVASGSDLGWVAPRPRYTALKSCQGQLLPSLDHALDRYLSSRNADLA</sequence>
<dbReference type="OrthoDB" id="9803892at2"/>
<accession>A0A1W1UYB9</accession>
<dbReference type="InterPro" id="IPR001360">
    <property type="entry name" value="Glyco_hydro_1"/>
</dbReference>
<dbReference type="SUPFAM" id="SSF51735">
    <property type="entry name" value="NAD(P)-binding Rossmann-fold domains"/>
    <property type="match status" value="1"/>
</dbReference>
<dbReference type="RefSeq" id="WP_084047531.1">
    <property type="nucleotide sequence ID" value="NZ_FWWU01000008.1"/>
</dbReference>
<dbReference type="Gene3D" id="3.20.20.80">
    <property type="entry name" value="Glycosidases"/>
    <property type="match status" value="1"/>
</dbReference>
<protein>
    <recommendedName>
        <fullName evidence="2">dTDP-4-dehydrorhamnose reductase</fullName>
        <ecNumber evidence="2">1.1.1.133</ecNumber>
    </recommendedName>
</protein>
<dbReference type="STRING" id="695939.SAMN00790413_03624"/>
<feature type="domain" description="RmlD-like substrate binding" evidence="3">
    <location>
        <begin position="452"/>
        <end position="701"/>
    </location>
</feature>
<dbReference type="GO" id="GO:0048270">
    <property type="term" value="F:methionine adenosyltransferase regulator activity"/>
    <property type="evidence" value="ECO:0007669"/>
    <property type="project" value="TreeGrafter"/>
</dbReference>
<dbReference type="GO" id="GO:0019305">
    <property type="term" value="P:dTDP-rhamnose biosynthetic process"/>
    <property type="evidence" value="ECO:0007669"/>
    <property type="project" value="UniProtKB-UniPathway"/>
</dbReference>
<evidence type="ECO:0000256" key="2">
    <source>
        <dbReference type="RuleBase" id="RU364082"/>
    </source>
</evidence>
<comment type="pathway">
    <text evidence="2">Carbohydrate biosynthesis; dTDP-L-rhamnose biosynthesis.</text>
</comment>
<keyword evidence="5" id="KW-1185">Reference proteome</keyword>
<dbReference type="InterPro" id="IPR005913">
    <property type="entry name" value="dTDP_dehydrorham_reduct"/>
</dbReference>
<dbReference type="GO" id="GO:0005975">
    <property type="term" value="P:carbohydrate metabolic process"/>
    <property type="evidence" value="ECO:0007669"/>
    <property type="project" value="InterPro"/>
</dbReference>
<evidence type="ECO:0000256" key="1">
    <source>
        <dbReference type="ARBA" id="ARBA00010944"/>
    </source>
</evidence>
<dbReference type="InterPro" id="IPR036291">
    <property type="entry name" value="NAD(P)-bd_dom_sf"/>
</dbReference>
<dbReference type="UniPathway" id="UPA00124"/>
<dbReference type="GO" id="GO:0008831">
    <property type="term" value="F:dTDP-4-dehydrorhamnose reductase activity"/>
    <property type="evidence" value="ECO:0007669"/>
    <property type="project" value="UniProtKB-EC"/>
</dbReference>
<dbReference type="Gene3D" id="3.90.25.10">
    <property type="entry name" value="UDP-galactose 4-epimerase, domain 1"/>
    <property type="match status" value="1"/>
</dbReference>
<evidence type="ECO:0000313" key="5">
    <source>
        <dbReference type="Proteomes" id="UP000192582"/>
    </source>
</evidence>
<dbReference type="InterPro" id="IPR029903">
    <property type="entry name" value="RmlD-like-bd"/>
</dbReference>
<dbReference type="PANTHER" id="PTHR10491:SF4">
    <property type="entry name" value="METHIONINE ADENOSYLTRANSFERASE 2 SUBUNIT BETA"/>
    <property type="match status" value="1"/>
</dbReference>
<dbReference type="SUPFAM" id="SSF51445">
    <property type="entry name" value="(Trans)glycosidases"/>
    <property type="match status" value="1"/>
</dbReference>
<evidence type="ECO:0000259" key="3">
    <source>
        <dbReference type="Pfam" id="PF04321"/>
    </source>
</evidence>